<dbReference type="Proteomes" id="UP001141552">
    <property type="component" value="Unassembled WGS sequence"/>
</dbReference>
<keyword evidence="6" id="KW-0206">Cytoskeleton</keyword>
<dbReference type="GO" id="GO:0005200">
    <property type="term" value="F:structural constituent of cytoskeleton"/>
    <property type="evidence" value="ECO:0007669"/>
    <property type="project" value="TreeGrafter"/>
</dbReference>
<reference evidence="10" key="2">
    <citation type="journal article" date="2023" name="Plants (Basel)">
        <title>Annotation of the Turnera subulata (Passifloraceae) Draft Genome Reveals the S-Locus Evolved after the Divergence of Turneroideae from Passifloroideae in a Stepwise Manner.</title>
        <authorList>
            <person name="Henning P.M."/>
            <person name="Roalson E.H."/>
            <person name="Mir W."/>
            <person name="McCubbin A.G."/>
            <person name="Shore J.S."/>
        </authorList>
    </citation>
    <scope>NUCLEOTIDE SEQUENCE</scope>
    <source>
        <strain evidence="10">F60SS</strain>
    </source>
</reference>
<dbReference type="InterPro" id="IPR034666">
    <property type="entry name" value="ARPC2/4"/>
</dbReference>
<evidence type="ECO:0000256" key="6">
    <source>
        <dbReference type="ARBA" id="ARBA00023212"/>
    </source>
</evidence>
<dbReference type="GO" id="GO:0051015">
    <property type="term" value="F:actin filament binding"/>
    <property type="evidence" value="ECO:0007669"/>
    <property type="project" value="TreeGrafter"/>
</dbReference>
<comment type="subcellular location">
    <subcellularLocation>
        <location evidence="2">Cell projection</location>
    </subcellularLocation>
    <subcellularLocation>
        <location evidence="1">Cytoplasm</location>
        <location evidence="1">Cytoskeleton</location>
    </subcellularLocation>
</comment>
<evidence type="ECO:0000256" key="4">
    <source>
        <dbReference type="ARBA" id="ARBA00022490"/>
    </source>
</evidence>
<organism evidence="10 11">
    <name type="scientific">Turnera subulata</name>
    <dbReference type="NCBI Taxonomy" id="218843"/>
    <lineage>
        <taxon>Eukaryota</taxon>
        <taxon>Viridiplantae</taxon>
        <taxon>Streptophyta</taxon>
        <taxon>Embryophyta</taxon>
        <taxon>Tracheophyta</taxon>
        <taxon>Spermatophyta</taxon>
        <taxon>Magnoliopsida</taxon>
        <taxon>eudicotyledons</taxon>
        <taxon>Gunneridae</taxon>
        <taxon>Pentapetalae</taxon>
        <taxon>rosids</taxon>
        <taxon>fabids</taxon>
        <taxon>Malpighiales</taxon>
        <taxon>Passifloraceae</taxon>
        <taxon>Turnera</taxon>
    </lineage>
</organism>
<evidence type="ECO:0000313" key="11">
    <source>
        <dbReference type="Proteomes" id="UP001141552"/>
    </source>
</evidence>
<evidence type="ECO:0000256" key="8">
    <source>
        <dbReference type="ARBA" id="ARBA00029755"/>
    </source>
</evidence>
<evidence type="ECO:0000313" key="10">
    <source>
        <dbReference type="EMBL" id="KAJ4827977.1"/>
    </source>
</evidence>
<keyword evidence="5" id="KW-0009">Actin-binding</keyword>
<dbReference type="GO" id="GO:0030041">
    <property type="term" value="P:actin filament polymerization"/>
    <property type="evidence" value="ECO:0007669"/>
    <property type="project" value="InterPro"/>
</dbReference>
<reference evidence="10" key="1">
    <citation type="submission" date="2022-02" db="EMBL/GenBank/DDBJ databases">
        <authorList>
            <person name="Henning P.M."/>
            <person name="McCubbin A.G."/>
            <person name="Shore J.S."/>
        </authorList>
    </citation>
    <scope>NUCLEOTIDE SEQUENCE</scope>
    <source>
        <strain evidence="10">F60SS</strain>
        <tissue evidence="10">Leaves</tissue>
    </source>
</reference>
<dbReference type="InterPro" id="IPR007188">
    <property type="entry name" value="ARPC2"/>
</dbReference>
<keyword evidence="7" id="KW-0966">Cell projection</keyword>
<evidence type="ECO:0000256" key="2">
    <source>
        <dbReference type="ARBA" id="ARBA00004316"/>
    </source>
</evidence>
<dbReference type="AlphaFoldDB" id="A0A9Q0FCS0"/>
<name>A0A9Q0FCS0_9ROSI</name>
<proteinExistence type="inferred from homology"/>
<comment type="function">
    <text evidence="9">Functions as actin-binding component of the Arp2/3 complex which is involved in regulation of actin polymerization and together with an activating nucleation-promoting factor (NPF) mediates the formation of branched actin networks. Seems to contact the mother actin filament. Arp2/3 complex plays a critical role in the control of cell morphogenesis via the modulation of cell polarity development.</text>
</comment>
<dbReference type="GO" id="GO:0034314">
    <property type="term" value="P:Arp2/3 complex-mediated actin nucleation"/>
    <property type="evidence" value="ECO:0007669"/>
    <property type="project" value="InterPro"/>
</dbReference>
<comment type="similarity">
    <text evidence="3">Belongs to the ARPC2 family.</text>
</comment>
<dbReference type="PANTHER" id="PTHR12058">
    <property type="entry name" value="ARP2/3 COMPLEX 34 KDA SUBUNIT"/>
    <property type="match status" value="1"/>
</dbReference>
<dbReference type="FunFam" id="3.30.1460.20:FF:000006">
    <property type="entry name" value="Arp2/3 complex 34 kDa subunit"/>
    <property type="match status" value="1"/>
</dbReference>
<dbReference type="PANTHER" id="PTHR12058:SF1">
    <property type="entry name" value="ACTIN-RELATED PROTEIN 2_3 COMPLEX SUBUNIT 2B"/>
    <property type="match status" value="1"/>
</dbReference>
<dbReference type="EMBL" id="JAKUCV010006292">
    <property type="protein sequence ID" value="KAJ4827977.1"/>
    <property type="molecule type" value="Genomic_DNA"/>
</dbReference>
<comment type="caution">
    <text evidence="10">The sequence shown here is derived from an EMBL/GenBank/DDBJ whole genome shotgun (WGS) entry which is preliminary data.</text>
</comment>
<gene>
    <name evidence="10" type="ORF">Tsubulata_009510</name>
</gene>
<sequence length="219" mass="24847">MACFDRASPALYEILLKLYRAEKPVEIDHHLHEFGSVEYHVQSSAADPHHNYLSISTPLLFPGMLNSDGLSPFTIKMIKELCSDAVEIVEPANEGYLLTLKLNLAKIPNGKGSEKIIRQIASVQAVILSSQLKEMLQSVNSQGASQWMYKPIKLVYHPREPFYVIRQALHKEDIEEAKEVKSVKGCWNVGKLVSFPKSKNLKKKCGNFAKKIKRIRFRI</sequence>
<evidence type="ECO:0000256" key="9">
    <source>
        <dbReference type="ARBA" id="ARBA00056923"/>
    </source>
</evidence>
<accession>A0A9Q0FCS0</accession>
<keyword evidence="4" id="KW-0963">Cytoplasm</keyword>
<feature type="non-terminal residue" evidence="10">
    <location>
        <position position="1"/>
    </location>
</feature>
<evidence type="ECO:0000256" key="1">
    <source>
        <dbReference type="ARBA" id="ARBA00004245"/>
    </source>
</evidence>
<evidence type="ECO:0000256" key="5">
    <source>
        <dbReference type="ARBA" id="ARBA00023203"/>
    </source>
</evidence>
<dbReference type="Gene3D" id="3.30.1460.20">
    <property type="match status" value="1"/>
</dbReference>
<keyword evidence="11" id="KW-1185">Reference proteome</keyword>
<dbReference type="GO" id="GO:0005885">
    <property type="term" value="C:Arp2/3 protein complex"/>
    <property type="evidence" value="ECO:0007669"/>
    <property type="project" value="InterPro"/>
</dbReference>
<protein>
    <recommendedName>
        <fullName evidence="8">Arp2/3 complex 34 kDa subunit</fullName>
    </recommendedName>
</protein>
<evidence type="ECO:0000256" key="3">
    <source>
        <dbReference type="ARBA" id="ARBA00007192"/>
    </source>
</evidence>
<evidence type="ECO:0000256" key="7">
    <source>
        <dbReference type="ARBA" id="ARBA00023273"/>
    </source>
</evidence>
<dbReference type="GO" id="GO:0042995">
    <property type="term" value="C:cell projection"/>
    <property type="evidence" value="ECO:0007669"/>
    <property type="project" value="UniProtKB-SubCell"/>
</dbReference>
<dbReference type="OrthoDB" id="148331at2759"/>
<dbReference type="SUPFAM" id="SSF69645">
    <property type="entry name" value="Arp2/3 complex subunits"/>
    <property type="match status" value="1"/>
</dbReference>